<proteinExistence type="predicted"/>
<evidence type="ECO:0000256" key="1">
    <source>
        <dbReference type="SAM" id="Coils"/>
    </source>
</evidence>
<dbReference type="AlphaFoldDB" id="A0A0Q9YVE7"/>
<keyword evidence="2" id="KW-0732">Signal</keyword>
<accession>A0A0Q9YVE7</accession>
<feature type="coiled-coil region" evidence="1">
    <location>
        <begin position="353"/>
        <end position="380"/>
    </location>
</feature>
<dbReference type="STRING" id="437022.CC99x_00304"/>
<keyword evidence="1" id="KW-0175">Coiled coil</keyword>
<evidence type="ECO:0000313" key="5">
    <source>
        <dbReference type="Proteomes" id="UP000051494"/>
    </source>
</evidence>
<dbReference type="EMBL" id="LKHV01000001">
    <property type="protein sequence ID" value="KRG20083.1"/>
    <property type="molecule type" value="Genomic_DNA"/>
</dbReference>
<organism evidence="3">
    <name type="scientific">Candidatus Berkiella cookevillensis</name>
    <dbReference type="NCBI Taxonomy" id="437022"/>
    <lineage>
        <taxon>Bacteria</taxon>
        <taxon>Pseudomonadati</taxon>
        <taxon>Pseudomonadota</taxon>
        <taxon>Gammaproteobacteria</taxon>
        <taxon>Candidatus Berkiellales</taxon>
        <taxon>Candidatus Berkiellaceae</taxon>
        <taxon>Candidatus Berkiella</taxon>
    </lineage>
</organism>
<evidence type="ECO:0000256" key="2">
    <source>
        <dbReference type="SAM" id="SignalP"/>
    </source>
</evidence>
<feature type="chain" id="PRO_5043129828" description="YfdX protein" evidence="2">
    <location>
        <begin position="28"/>
        <end position="389"/>
    </location>
</feature>
<evidence type="ECO:0000313" key="3">
    <source>
        <dbReference type="EMBL" id="KRG20083.1"/>
    </source>
</evidence>
<evidence type="ECO:0000313" key="4">
    <source>
        <dbReference type="EMBL" id="MCS5708339.1"/>
    </source>
</evidence>
<evidence type="ECO:0008006" key="6">
    <source>
        <dbReference type="Google" id="ProtNLM"/>
    </source>
</evidence>
<gene>
    <name evidence="3" type="ORF">CC99x_00304</name>
    <name evidence="4" type="ORF">CC99x_005410</name>
</gene>
<protein>
    <recommendedName>
        <fullName evidence="6">YfdX protein</fullName>
    </recommendedName>
</protein>
<dbReference type="EMBL" id="LKHV02000001">
    <property type="protein sequence ID" value="MCS5708339.1"/>
    <property type="molecule type" value="Genomic_DNA"/>
</dbReference>
<keyword evidence="5" id="KW-1185">Reference proteome</keyword>
<dbReference type="OrthoDB" id="9852170at2"/>
<reference evidence="4" key="2">
    <citation type="journal article" date="2016" name="Genome Announc.">
        <title>Draft Genome Sequences of Two Novel Amoeba-Resistant Intranuclear Bacteria, 'Candidatus Berkiella cookevillensis' and 'Candidatus Berkiella aquae'.</title>
        <authorList>
            <person name="Mehari Y.T."/>
            <person name="Arivett B.A."/>
            <person name="Farone A.L."/>
            <person name="Gunderson J.H."/>
            <person name="Farone M.B."/>
        </authorList>
    </citation>
    <scope>NUCLEOTIDE SEQUENCE</scope>
    <source>
        <strain evidence="4">CC99</strain>
    </source>
</reference>
<name>A0A0Q9YVE7_9GAMM</name>
<reference evidence="4" key="3">
    <citation type="submission" date="2021-06" db="EMBL/GenBank/DDBJ databases">
        <title>Genomic Description and Analysis of Intracellular Bacteria, Candidatus Berkiella cookevillensis and Candidatus Berkiella aquae.</title>
        <authorList>
            <person name="Kidane D.T."/>
            <person name="Mehari Y.T."/>
            <person name="Rice F.C."/>
            <person name="Arivett B.A."/>
            <person name="Farone A.L."/>
            <person name="Berk S.G."/>
            <person name="Farone M.B."/>
        </authorList>
    </citation>
    <scope>NUCLEOTIDE SEQUENCE</scope>
    <source>
        <strain evidence="4">CC99</strain>
    </source>
</reference>
<sequence>MKMFKLPYYLTSLALVSGLGFSQVVLAEADGGASVVQAIKELDANNQNGFNSNGLKLDEIRESVTKHYELSDSDYRNKEVASALINYWADAALKEYEFKKELLFMNAPGTEKAIEAGKLIGESVANNYAQELVETNFKKAMGAYWPTEDGAEPIVAQSVAPKIQLFIEMMRRMEESPGNVNSLNLGNILSKDRVEKEAAEGFIAYLTNPYPKVDQEIAAKMKSGTELTVAEKEKVAEKLIESINMAPSVTAFSELFARRIAEQDAEGTPEEEKHKTVMELVNEYSKLRFNTPEWYGMIGKASDTALLREMVHLLAYNTWMDQQAFKMKEQEVALLATMNANFTRMYAAMQGLVEQLETLEDDTRKQAWEAEKKIRELKLETDTTETPAE</sequence>
<reference evidence="3" key="1">
    <citation type="submission" date="2015-09" db="EMBL/GenBank/DDBJ databases">
        <title>Draft Genome Sequences of Two Novel Amoeba-resistant Intranuclear Bacteria, Candidatus Berkiella cookevillensis and Candidatus Berkiella aquae.</title>
        <authorList>
            <person name="Mehari Y.T."/>
            <person name="Arivett B.A."/>
            <person name="Farone A.L."/>
            <person name="Gunderson J.H."/>
            <person name="Farone M.B."/>
        </authorList>
    </citation>
    <scope>NUCLEOTIDE SEQUENCE [LARGE SCALE GENOMIC DNA]</scope>
    <source>
        <strain evidence="3">CC99</strain>
    </source>
</reference>
<dbReference type="RefSeq" id="WP_057622922.1">
    <property type="nucleotide sequence ID" value="NZ_LKHV02000001.1"/>
</dbReference>
<comment type="caution">
    <text evidence="3">The sequence shown here is derived from an EMBL/GenBank/DDBJ whole genome shotgun (WGS) entry which is preliminary data.</text>
</comment>
<dbReference type="Proteomes" id="UP000051494">
    <property type="component" value="Unassembled WGS sequence"/>
</dbReference>
<feature type="signal peptide" evidence="2">
    <location>
        <begin position="1"/>
        <end position="27"/>
    </location>
</feature>